<protein>
    <submittedName>
        <fullName evidence="2">Uncharacterized protein</fullName>
    </submittedName>
</protein>
<dbReference type="InterPro" id="IPR002347">
    <property type="entry name" value="SDR_fam"/>
</dbReference>
<evidence type="ECO:0000313" key="2">
    <source>
        <dbReference type="EMBL" id="OKS88087.1"/>
    </source>
</evidence>
<dbReference type="PRINTS" id="PR00081">
    <property type="entry name" value="GDHRDH"/>
</dbReference>
<dbReference type="GO" id="GO:0016616">
    <property type="term" value="F:oxidoreductase activity, acting on the CH-OH group of donors, NAD or NADP as acceptor"/>
    <property type="evidence" value="ECO:0007669"/>
    <property type="project" value="TreeGrafter"/>
</dbReference>
<dbReference type="PRINTS" id="PR00080">
    <property type="entry name" value="SDRFAMILY"/>
</dbReference>
<organism evidence="2 3">
    <name type="scientific">Mucilaginibacter polytrichastri</name>
    <dbReference type="NCBI Taxonomy" id="1302689"/>
    <lineage>
        <taxon>Bacteria</taxon>
        <taxon>Pseudomonadati</taxon>
        <taxon>Bacteroidota</taxon>
        <taxon>Sphingobacteriia</taxon>
        <taxon>Sphingobacteriales</taxon>
        <taxon>Sphingobacteriaceae</taxon>
        <taxon>Mucilaginibacter</taxon>
    </lineage>
</organism>
<evidence type="ECO:0000313" key="3">
    <source>
        <dbReference type="Proteomes" id="UP000186720"/>
    </source>
</evidence>
<dbReference type="AlphaFoldDB" id="A0A1Q6A244"/>
<dbReference type="EMBL" id="MPPL01000001">
    <property type="protein sequence ID" value="OKS88087.1"/>
    <property type="molecule type" value="Genomic_DNA"/>
</dbReference>
<dbReference type="SUPFAM" id="SSF51735">
    <property type="entry name" value="NAD(P)-binding Rossmann-fold domains"/>
    <property type="match status" value="1"/>
</dbReference>
<proteinExistence type="inferred from homology"/>
<dbReference type="Proteomes" id="UP000186720">
    <property type="component" value="Unassembled WGS sequence"/>
</dbReference>
<name>A0A1Q6A244_9SPHI</name>
<evidence type="ECO:0000256" key="1">
    <source>
        <dbReference type="ARBA" id="ARBA00006484"/>
    </source>
</evidence>
<sequence>MSNYKNENMENEFKGKIALVLGGSSGIGKATTALLLQNEAAVIIVGKNQVNIDQTINELSGSGNIKGYKVDLTDRLQTADFINQFGTVVSRVDYLVNASGIFSPKPFLDHTSTDYDSYLDLNRGLFFVTQAVAQLMADNKTGSIVNIGSMWAKQSVRATPSSAYSMQKAGLHSLTQHLAMELAQYNIRVNAVSPAVVETPVYDGVFGGKEAAVEALKSFNGFQPIGRNGKPEDVANTIVYLLSEKASWVTGAIWDVDGGVMAGRN</sequence>
<keyword evidence="3" id="KW-1185">Reference proteome</keyword>
<dbReference type="Pfam" id="PF13561">
    <property type="entry name" value="adh_short_C2"/>
    <property type="match status" value="1"/>
</dbReference>
<reference evidence="2 3" key="1">
    <citation type="submission" date="2016-11" db="EMBL/GenBank/DDBJ databases">
        <title>Whole Genome Sequencing of Mucilaginibacter polytrichastri RG4-7(T) isolated from the moss sample.</title>
        <authorList>
            <person name="Li Y."/>
        </authorList>
    </citation>
    <scope>NUCLEOTIDE SEQUENCE [LARGE SCALE GENOMIC DNA]</scope>
    <source>
        <strain evidence="2 3">RG4-7</strain>
    </source>
</reference>
<comment type="similarity">
    <text evidence="1">Belongs to the short-chain dehydrogenases/reductases (SDR) family.</text>
</comment>
<dbReference type="FunFam" id="3.40.50.720:FF:000084">
    <property type="entry name" value="Short-chain dehydrogenase reductase"/>
    <property type="match status" value="1"/>
</dbReference>
<accession>A0A1Q6A244</accession>
<dbReference type="CDD" id="cd05233">
    <property type="entry name" value="SDR_c"/>
    <property type="match status" value="1"/>
</dbReference>
<dbReference type="InterPro" id="IPR036291">
    <property type="entry name" value="NAD(P)-bd_dom_sf"/>
</dbReference>
<comment type="caution">
    <text evidence="2">The sequence shown here is derived from an EMBL/GenBank/DDBJ whole genome shotgun (WGS) entry which is preliminary data.</text>
</comment>
<dbReference type="Gene3D" id="3.40.50.720">
    <property type="entry name" value="NAD(P)-binding Rossmann-like Domain"/>
    <property type="match status" value="1"/>
</dbReference>
<dbReference type="STRING" id="1302689.RG47T_3551"/>
<dbReference type="PANTHER" id="PTHR42760">
    <property type="entry name" value="SHORT-CHAIN DEHYDROGENASES/REDUCTASES FAMILY MEMBER"/>
    <property type="match status" value="1"/>
</dbReference>
<gene>
    <name evidence="2" type="ORF">RG47T_3551</name>
</gene>